<gene>
    <name evidence="1" type="ORF">ADINL_0930</name>
</gene>
<keyword evidence="2" id="KW-1185">Reference proteome</keyword>
<dbReference type="Pfam" id="PF06853">
    <property type="entry name" value="DUF1249"/>
    <property type="match status" value="1"/>
</dbReference>
<organism evidence="1 2">
    <name type="scientific">Nitrincola lacisaponensis</name>
    <dbReference type="NCBI Taxonomy" id="267850"/>
    <lineage>
        <taxon>Bacteria</taxon>
        <taxon>Pseudomonadati</taxon>
        <taxon>Pseudomonadota</taxon>
        <taxon>Gammaproteobacteria</taxon>
        <taxon>Oceanospirillales</taxon>
        <taxon>Oceanospirillaceae</taxon>
        <taxon>Nitrincola</taxon>
    </lineage>
</organism>
<dbReference type="PATRIC" id="fig|267850.7.peg.924"/>
<evidence type="ECO:0000313" key="1">
    <source>
        <dbReference type="EMBL" id="KDE40338.1"/>
    </source>
</evidence>
<accession>A0A063Y202</accession>
<name>A0A063Y202_9GAMM</name>
<evidence type="ECO:0008006" key="3">
    <source>
        <dbReference type="Google" id="ProtNLM"/>
    </source>
</evidence>
<dbReference type="InterPro" id="IPR009659">
    <property type="entry name" value="DUF1249"/>
</dbReference>
<dbReference type="AlphaFoldDB" id="A0A063Y202"/>
<proteinExistence type="predicted"/>
<dbReference type="PANTHER" id="PTHR38774:SF1">
    <property type="entry name" value="CYTOPLASMIC PROTEIN"/>
    <property type="match status" value="1"/>
</dbReference>
<dbReference type="RefSeq" id="WP_051632562.1">
    <property type="nucleotide sequence ID" value="NZ_JMSZ01000016.1"/>
</dbReference>
<dbReference type="STRING" id="267850.ADINL_0930"/>
<dbReference type="PANTHER" id="PTHR38774">
    <property type="entry name" value="CYTOPLASMIC PROTEIN-RELATED"/>
    <property type="match status" value="1"/>
</dbReference>
<reference evidence="1 2" key="1">
    <citation type="journal article" date="2005" name="Int. J. Syst. Evol. Microbiol.">
        <title>Nitrincola lacisaponensis gen. nov., sp. nov., a novel alkaliphilic bacterium isolated from an alkaline, saline lake.</title>
        <authorList>
            <person name="Dimitriu P.A."/>
            <person name="Shukla S.K."/>
            <person name="Conradt J."/>
            <person name="Marquez M.C."/>
            <person name="Ventosa A."/>
            <person name="Maglia A."/>
            <person name="Peyton B.M."/>
            <person name="Pinkart H.C."/>
            <person name="Mormile M.R."/>
        </authorList>
    </citation>
    <scope>NUCLEOTIDE SEQUENCE [LARGE SCALE GENOMIC DNA]</scope>
    <source>
        <strain evidence="1 2">4CA</strain>
    </source>
</reference>
<comment type="caution">
    <text evidence="1">The sequence shown here is derived from an EMBL/GenBank/DDBJ whole genome shotgun (WGS) entry which is preliminary data.</text>
</comment>
<dbReference type="EMBL" id="JMSZ01000016">
    <property type="protein sequence ID" value="KDE40338.1"/>
    <property type="molecule type" value="Genomic_DNA"/>
</dbReference>
<evidence type="ECO:0000313" key="2">
    <source>
        <dbReference type="Proteomes" id="UP000027318"/>
    </source>
</evidence>
<protein>
    <recommendedName>
        <fullName evidence="3">Cytoplasmic protein</fullName>
    </recommendedName>
</protein>
<dbReference type="Proteomes" id="UP000027318">
    <property type="component" value="Unassembled WGS sequence"/>
</dbReference>
<sequence length="147" mass="17243">MKRKYIPDLTRQMAICQSNYARILRLLPQLQLGARCDFDLCHDARDVQITLLVEEAFRYTSTLVMRQTQTAGSPWLEVPELVVRLYHDARMAEVICTRRRRQFSGVYPYPNAEMHQPDEKFQLNQYLAEWLNQCLSYGCARDPVALT</sequence>